<dbReference type="AlphaFoldDB" id="A0A8J6TGJ6"/>
<dbReference type="Proteomes" id="UP000603434">
    <property type="component" value="Unassembled WGS sequence"/>
</dbReference>
<sequence>MSRIQQVLVSRLRRLSDSISESSSISHSATKGALRESYLRAFLGDIMPPDISVGSGFICDCFGSISPQIDFILAERKRIPSIALMKDVALVPVETALAAIEMKSTVDSETLDQLKNQFIECQKLRPVAVRKPNDVAKQTRQSLPILFSLIGLETKVGKETLSEWFQEIPHLMTICIIGKFTLKRKGYDNSNKVDLIEGPEYLETLTYFSVLINVCYDNITHKEKITEGKGFERSWIPYIVGPGKI</sequence>
<evidence type="ECO:0000313" key="3">
    <source>
        <dbReference type="Proteomes" id="UP000603434"/>
    </source>
</evidence>
<proteinExistence type="predicted"/>
<organism evidence="2 3">
    <name type="scientific">Candidatus Desulfatibia profunda</name>
    <dbReference type="NCBI Taxonomy" id="2841695"/>
    <lineage>
        <taxon>Bacteria</taxon>
        <taxon>Pseudomonadati</taxon>
        <taxon>Thermodesulfobacteriota</taxon>
        <taxon>Desulfobacteria</taxon>
        <taxon>Desulfobacterales</taxon>
        <taxon>Desulfobacterales incertae sedis</taxon>
        <taxon>Candidatus Desulfatibia</taxon>
    </lineage>
</organism>
<evidence type="ECO:0000259" key="1">
    <source>
        <dbReference type="Pfam" id="PF20247"/>
    </source>
</evidence>
<protein>
    <recommendedName>
        <fullName evidence="1">DUF6602 domain-containing protein</fullName>
    </recommendedName>
</protein>
<reference evidence="2 3" key="1">
    <citation type="submission" date="2020-08" db="EMBL/GenBank/DDBJ databases">
        <title>Bridging the membrane lipid divide: bacteria of the FCB group superphylum have the potential to synthesize archaeal ether lipids.</title>
        <authorList>
            <person name="Villanueva L."/>
            <person name="Von Meijenfeldt F.A.B."/>
            <person name="Westbye A.B."/>
            <person name="Yadav S."/>
            <person name="Hopmans E.C."/>
            <person name="Dutilh B.E."/>
            <person name="Sinninghe Damste J.S."/>
        </authorList>
    </citation>
    <scope>NUCLEOTIDE SEQUENCE [LARGE SCALE GENOMIC DNA]</scope>
    <source>
        <strain evidence="2">NIOZ-UU30</strain>
    </source>
</reference>
<gene>
    <name evidence="2" type="ORF">H8E23_04880</name>
</gene>
<feature type="domain" description="DUF6602" evidence="1">
    <location>
        <begin position="21"/>
        <end position="115"/>
    </location>
</feature>
<dbReference type="CDD" id="cd21173">
    <property type="entry name" value="NucC-like"/>
    <property type="match status" value="1"/>
</dbReference>
<comment type="caution">
    <text evidence="2">The sequence shown here is derived from an EMBL/GenBank/DDBJ whole genome shotgun (WGS) entry which is preliminary data.</text>
</comment>
<accession>A0A8J6TGJ6</accession>
<evidence type="ECO:0000313" key="2">
    <source>
        <dbReference type="EMBL" id="MBC8360710.1"/>
    </source>
</evidence>
<dbReference type="InterPro" id="IPR046537">
    <property type="entry name" value="DUF6602"/>
</dbReference>
<dbReference type="Pfam" id="PF20247">
    <property type="entry name" value="DUF6602"/>
    <property type="match status" value="1"/>
</dbReference>
<dbReference type="EMBL" id="JACNJH010000102">
    <property type="protein sequence ID" value="MBC8360710.1"/>
    <property type="molecule type" value="Genomic_DNA"/>
</dbReference>
<name>A0A8J6TGJ6_9BACT</name>